<dbReference type="EMBL" id="JAFEUM010000002">
    <property type="protein sequence ID" value="MBM7036289.1"/>
    <property type="molecule type" value="Genomic_DNA"/>
</dbReference>
<feature type="domain" description="Polysaccharide pyruvyl transferase" evidence="1">
    <location>
        <begin position="85"/>
        <end position="206"/>
    </location>
</feature>
<dbReference type="Proteomes" id="UP000809621">
    <property type="component" value="Unassembled WGS sequence"/>
</dbReference>
<proteinExistence type="predicted"/>
<dbReference type="InterPro" id="IPR007345">
    <property type="entry name" value="Polysacch_pyruvyl_Trfase"/>
</dbReference>
<name>A0ABS2HGY6_9VIBR</name>
<evidence type="ECO:0000259" key="1">
    <source>
        <dbReference type="Pfam" id="PF04230"/>
    </source>
</evidence>
<accession>A0ABS2HGY6</accession>
<dbReference type="Pfam" id="PF04230">
    <property type="entry name" value="PS_pyruv_trans"/>
    <property type="match status" value="1"/>
</dbReference>
<comment type="caution">
    <text evidence="2">The sequence shown here is derived from an EMBL/GenBank/DDBJ whole genome shotgun (WGS) entry which is preliminary data.</text>
</comment>
<evidence type="ECO:0000313" key="2">
    <source>
        <dbReference type="EMBL" id="MBM7036289.1"/>
    </source>
</evidence>
<gene>
    <name evidence="2" type="ORF">JQC93_07665</name>
</gene>
<keyword evidence="2" id="KW-0808">Transferase</keyword>
<keyword evidence="3" id="KW-1185">Reference proteome</keyword>
<organism evidence="2 3">
    <name type="scientific">Vibrio ulleungensis</name>
    <dbReference type="NCBI Taxonomy" id="2807619"/>
    <lineage>
        <taxon>Bacteria</taxon>
        <taxon>Pseudomonadati</taxon>
        <taxon>Pseudomonadota</taxon>
        <taxon>Gammaproteobacteria</taxon>
        <taxon>Vibrionales</taxon>
        <taxon>Vibrionaceae</taxon>
        <taxon>Vibrio</taxon>
    </lineage>
</organism>
<sequence length="267" mass="30192">MISSKSLINYFEKKRLFWWEPKDGRINVGDHLSYELVTSVLKMHGKVLVERQAAGKLLGIGSIMHFGNDGDTVWGSGINGKIDPKVHTFSSLDVRAVRGPLTKEFLENRGISCPDVFGDPGILAPLFYNKQWMQSQPESCDVLLIRHFNEGNDRYDELVSEGTRFLSPDCHPYQFIQAIVNAKRVVSSSLHGVILAEAYGIPAVYFKSGNGEHDFKYHDYYLGTGRQEGEYAFASSMEEALSINNKPIDKLSERQRVLLEAFPIEQW</sequence>
<dbReference type="GO" id="GO:0016740">
    <property type="term" value="F:transferase activity"/>
    <property type="evidence" value="ECO:0007669"/>
    <property type="project" value="UniProtKB-KW"/>
</dbReference>
<dbReference type="RefSeq" id="WP_205157869.1">
    <property type="nucleotide sequence ID" value="NZ_JAFEUM010000002.1"/>
</dbReference>
<evidence type="ECO:0000313" key="3">
    <source>
        <dbReference type="Proteomes" id="UP000809621"/>
    </source>
</evidence>
<reference evidence="2 3" key="1">
    <citation type="submission" date="2021-02" db="EMBL/GenBank/DDBJ databases">
        <authorList>
            <person name="Park J.-S."/>
        </authorList>
    </citation>
    <scope>NUCLEOTIDE SEQUENCE [LARGE SCALE GENOMIC DNA]</scope>
    <source>
        <strain evidence="2 3">188UL20-2</strain>
    </source>
</reference>
<protein>
    <submittedName>
        <fullName evidence="2">Polysaccharide pyruvyl transferase family protein</fullName>
    </submittedName>
</protein>